<gene>
    <name evidence="1" type="ORF">F4821DRAFT_193495</name>
</gene>
<proteinExistence type="predicted"/>
<dbReference type="EMBL" id="MU394353">
    <property type="protein sequence ID" value="KAI6083368.1"/>
    <property type="molecule type" value="Genomic_DNA"/>
</dbReference>
<sequence length="134" mass="15245">MYFQGVKLAMCKQSICDFRAPWKDHRQTDQQRQTHDTREFSRVIPTQQGEFQEVTTRGNANHVGNNFKVIYNYSNPINIDPPVGFGVIHGYSTPILPSAHAQHPYSQATPTGHILGLIMIMGILFTFRRSGKEI</sequence>
<evidence type="ECO:0000313" key="1">
    <source>
        <dbReference type="EMBL" id="KAI6083368.1"/>
    </source>
</evidence>
<comment type="caution">
    <text evidence="1">The sequence shown here is derived from an EMBL/GenBank/DDBJ whole genome shotgun (WGS) entry which is preliminary data.</text>
</comment>
<reference evidence="1 2" key="1">
    <citation type="journal article" date="2022" name="New Phytol.">
        <title>Ecological generalism drives hyperdiversity of secondary metabolite gene clusters in xylarialean endophytes.</title>
        <authorList>
            <person name="Franco M.E.E."/>
            <person name="Wisecaver J.H."/>
            <person name="Arnold A.E."/>
            <person name="Ju Y.M."/>
            <person name="Slot J.C."/>
            <person name="Ahrendt S."/>
            <person name="Moore L.P."/>
            <person name="Eastman K.E."/>
            <person name="Scott K."/>
            <person name="Konkel Z."/>
            <person name="Mondo S.J."/>
            <person name="Kuo A."/>
            <person name="Hayes R.D."/>
            <person name="Haridas S."/>
            <person name="Andreopoulos B."/>
            <person name="Riley R."/>
            <person name="LaButti K."/>
            <person name="Pangilinan J."/>
            <person name="Lipzen A."/>
            <person name="Amirebrahimi M."/>
            <person name="Yan J."/>
            <person name="Adam C."/>
            <person name="Keymanesh K."/>
            <person name="Ng V."/>
            <person name="Louie K."/>
            <person name="Northen T."/>
            <person name="Drula E."/>
            <person name="Henrissat B."/>
            <person name="Hsieh H.M."/>
            <person name="Youens-Clark K."/>
            <person name="Lutzoni F."/>
            <person name="Miadlikowska J."/>
            <person name="Eastwood D.C."/>
            <person name="Hamelin R.C."/>
            <person name="Grigoriev I.V."/>
            <person name="U'Ren J.M."/>
        </authorList>
    </citation>
    <scope>NUCLEOTIDE SEQUENCE [LARGE SCALE GENOMIC DNA]</scope>
    <source>
        <strain evidence="1 2">ER1909</strain>
    </source>
</reference>
<organism evidence="1 2">
    <name type="scientific">Hypoxylon rubiginosum</name>
    <dbReference type="NCBI Taxonomy" id="110542"/>
    <lineage>
        <taxon>Eukaryota</taxon>
        <taxon>Fungi</taxon>
        <taxon>Dikarya</taxon>
        <taxon>Ascomycota</taxon>
        <taxon>Pezizomycotina</taxon>
        <taxon>Sordariomycetes</taxon>
        <taxon>Xylariomycetidae</taxon>
        <taxon>Xylariales</taxon>
        <taxon>Hypoxylaceae</taxon>
        <taxon>Hypoxylon</taxon>
    </lineage>
</organism>
<dbReference type="Proteomes" id="UP001497680">
    <property type="component" value="Unassembled WGS sequence"/>
</dbReference>
<evidence type="ECO:0000313" key="2">
    <source>
        <dbReference type="Proteomes" id="UP001497680"/>
    </source>
</evidence>
<name>A0ACC0CSA8_9PEZI</name>
<accession>A0ACC0CSA8</accession>
<keyword evidence="2" id="KW-1185">Reference proteome</keyword>
<protein>
    <submittedName>
        <fullName evidence="1">Uncharacterized protein</fullName>
    </submittedName>
</protein>